<organism evidence="3 4">
    <name type="scientific">Prevotella pectinovora</name>
    <dbReference type="NCBI Taxonomy" id="1602169"/>
    <lineage>
        <taxon>Bacteria</taxon>
        <taxon>Pseudomonadati</taxon>
        <taxon>Bacteroidota</taxon>
        <taxon>Bacteroidia</taxon>
        <taxon>Bacteroidales</taxon>
        <taxon>Prevotellaceae</taxon>
        <taxon>Prevotella</taxon>
    </lineage>
</organism>
<feature type="chain" id="PRO_5002211421" evidence="2">
    <location>
        <begin position="25"/>
        <end position="377"/>
    </location>
</feature>
<dbReference type="AlphaFoldDB" id="A0A0D0HF95"/>
<comment type="caution">
    <text evidence="3">The sequence shown here is derived from an EMBL/GenBank/DDBJ whole genome shotgun (WGS) entry which is preliminary data.</text>
</comment>
<evidence type="ECO:0000256" key="2">
    <source>
        <dbReference type="SAM" id="SignalP"/>
    </source>
</evidence>
<reference evidence="3 4" key="1">
    <citation type="submission" date="2015-01" db="EMBL/GenBank/DDBJ databases">
        <title>Comparative genomics of non-oral Prevotella species.</title>
        <authorList>
            <person name="Accetto T."/>
            <person name="Nograsek B."/>
            <person name="Avgustin G."/>
        </authorList>
    </citation>
    <scope>NUCLEOTIDE SEQUENCE [LARGE SCALE GENOMIC DNA]</scope>
    <source>
        <strain evidence="3 4">P5-119</strain>
    </source>
</reference>
<keyword evidence="4" id="KW-1185">Reference proteome</keyword>
<feature type="signal peptide" evidence="2">
    <location>
        <begin position="1"/>
        <end position="24"/>
    </location>
</feature>
<name>A0A0D0HF95_9BACT</name>
<keyword evidence="2" id="KW-0732">Signal</keyword>
<accession>A0A0D0HF95</accession>
<feature type="coiled-coil region" evidence="1">
    <location>
        <begin position="350"/>
        <end position="377"/>
    </location>
</feature>
<protein>
    <submittedName>
        <fullName evidence="3">Uncharacterized protein</fullName>
    </submittedName>
</protein>
<dbReference type="RefSeq" id="WP_042517448.1">
    <property type="nucleotide sequence ID" value="NZ_JXQK01000018.1"/>
</dbReference>
<proteinExistence type="predicted"/>
<evidence type="ECO:0000313" key="3">
    <source>
        <dbReference type="EMBL" id="KIP64588.1"/>
    </source>
</evidence>
<sequence length="377" mass="43302">MKARTRYFIILCSLLSLAAQPSDAQVKGRQKPKPAQKQNALAVADFYPSAAKLMVIDSVVVDKENFAKHIPLRKEYGQIGKYTDIFNSATQTSHTSSAFLNGFDDLCIYNKTVAKDSTLLFMAEKIGNEWKAGRAIEEFADDFKDVDYPYLMPDGVTLYFSAINKKNGFGKRDIFISRLNTETQTFYKPENLGLPYNSEFNDYMCVVDDIDSLGWLVTDRHQESGKVCIYTFIPSDERWSDDENISEEKLKSVATLRSIKDTQYDRKLLDESLRRMNTHTSSDKARHGFRFVINDDAVYTDINDFKSDTARGLFLKLMQLNDRQADIEKKLPTLRKGYRSKGKGVDRKTILKMEEDLENIMIQKKNLEKKIRNAENL</sequence>
<evidence type="ECO:0000256" key="1">
    <source>
        <dbReference type="SAM" id="Coils"/>
    </source>
</evidence>
<dbReference type="STRING" id="1602171.ST44_01315"/>
<dbReference type="Proteomes" id="UP000032046">
    <property type="component" value="Unassembled WGS sequence"/>
</dbReference>
<evidence type="ECO:0000313" key="4">
    <source>
        <dbReference type="Proteomes" id="UP000032046"/>
    </source>
</evidence>
<keyword evidence="1" id="KW-0175">Coiled coil</keyword>
<dbReference type="EMBL" id="JXQK01000018">
    <property type="protein sequence ID" value="KIP64588.1"/>
    <property type="molecule type" value="Genomic_DNA"/>
</dbReference>
<gene>
    <name evidence="3" type="ORF">ST44_01315</name>
</gene>